<dbReference type="PANTHER" id="PTHR11474">
    <property type="entry name" value="TYROSINASE FAMILY MEMBER"/>
    <property type="match status" value="1"/>
</dbReference>
<feature type="signal peptide" evidence="3">
    <location>
        <begin position="1"/>
        <end position="22"/>
    </location>
</feature>
<dbReference type="EMBL" id="JOWA01000098">
    <property type="protein sequence ID" value="KEZ42877.1"/>
    <property type="molecule type" value="Genomic_DNA"/>
</dbReference>
<sequence length="407" mass="44640">MRPAKRLLCLLFAATAALGVTAQEITEDDFTQPEIEQGDALAQLAALAADSSQDTVMRLAKRGASGSCTPNNIRIRKEWRTLTANQRKQYISAVKCLQTKPSLFDPTQVPAARSLFDDFVGVHLFQTVNIHLTATFLTWHRYFVYAYETKLRDECGYTGPLPYWEWGLDVNNPAASPVFDGSATSMSGNGAFFQHEGIQMVQPINGNILMLPPGTGGGCVTTGPFKDMTVNFGTIILPVYGQPILNGSANPIGPDNQRCLKRDLNAGIAKRFTSFLNTTSLILKYKNVEQFQAHLQGDDRYVLNELGVHGGGHYTIGGDPGGDPFISPGDPAFYLHHAQVDRVFWIWQMLDFANRQGVHGTSTLQNNPPSPDVTVEDLIDLSPLAPPVKIKDLMNTVGGSPFCYIYL</sequence>
<dbReference type="Gene3D" id="1.10.1280.10">
    <property type="entry name" value="Di-copper center containing domain from catechol oxidase"/>
    <property type="match status" value="1"/>
</dbReference>
<gene>
    <name evidence="6" type="ORF">SAPIO_CDS5307</name>
</gene>
<evidence type="ECO:0000259" key="4">
    <source>
        <dbReference type="PROSITE" id="PS00497"/>
    </source>
</evidence>
<dbReference type="HOGENOM" id="CLU_035914_0_1_1"/>
<dbReference type="InterPro" id="IPR050316">
    <property type="entry name" value="Tyrosinase/Hemocyanin"/>
</dbReference>
<dbReference type="SUPFAM" id="SSF48056">
    <property type="entry name" value="Di-copper centre-containing domain"/>
    <property type="match status" value="1"/>
</dbReference>
<evidence type="ECO:0000259" key="5">
    <source>
        <dbReference type="PROSITE" id="PS00498"/>
    </source>
</evidence>
<reference evidence="6 7" key="1">
    <citation type="journal article" date="2014" name="Genome Announc.">
        <title>Draft genome sequence of the pathogenic fungus Scedosporium apiospermum.</title>
        <authorList>
            <person name="Vandeputte P."/>
            <person name="Ghamrawi S."/>
            <person name="Rechenmann M."/>
            <person name="Iltis A."/>
            <person name="Giraud S."/>
            <person name="Fleury M."/>
            <person name="Thornton C."/>
            <person name="Delhaes L."/>
            <person name="Meyer W."/>
            <person name="Papon N."/>
            <person name="Bouchara J.P."/>
        </authorList>
    </citation>
    <scope>NUCLEOTIDE SEQUENCE [LARGE SCALE GENOMIC DNA]</scope>
    <source>
        <strain evidence="6 7">IHEM 14462</strain>
    </source>
</reference>
<dbReference type="AlphaFoldDB" id="A0A084G6B5"/>
<organism evidence="6 7">
    <name type="scientific">Pseudallescheria apiosperma</name>
    <name type="common">Scedosporium apiospermum</name>
    <dbReference type="NCBI Taxonomy" id="563466"/>
    <lineage>
        <taxon>Eukaryota</taxon>
        <taxon>Fungi</taxon>
        <taxon>Dikarya</taxon>
        <taxon>Ascomycota</taxon>
        <taxon>Pezizomycotina</taxon>
        <taxon>Sordariomycetes</taxon>
        <taxon>Hypocreomycetidae</taxon>
        <taxon>Microascales</taxon>
        <taxon>Microascaceae</taxon>
        <taxon>Scedosporium</taxon>
    </lineage>
</organism>
<dbReference type="InterPro" id="IPR002227">
    <property type="entry name" value="Tyrosinase_Cu-bd"/>
</dbReference>
<dbReference type="Pfam" id="PF00264">
    <property type="entry name" value="Tyrosinase"/>
    <property type="match status" value="1"/>
</dbReference>
<evidence type="ECO:0000256" key="3">
    <source>
        <dbReference type="SAM" id="SignalP"/>
    </source>
</evidence>
<dbReference type="PROSITE" id="PS00498">
    <property type="entry name" value="TYROSINASE_2"/>
    <property type="match status" value="1"/>
</dbReference>
<accession>A0A084G6B5</accession>
<dbReference type="InterPro" id="IPR008922">
    <property type="entry name" value="Di-copper_centre_dom_sf"/>
</dbReference>
<dbReference type="GO" id="GO:0016491">
    <property type="term" value="F:oxidoreductase activity"/>
    <property type="evidence" value="ECO:0007669"/>
    <property type="project" value="UniProtKB-KW"/>
</dbReference>
<dbReference type="GO" id="GO:0046872">
    <property type="term" value="F:metal ion binding"/>
    <property type="evidence" value="ECO:0007669"/>
    <property type="project" value="UniProtKB-KW"/>
</dbReference>
<dbReference type="KEGG" id="sapo:SAPIO_CDS5307"/>
<evidence type="ECO:0000313" key="6">
    <source>
        <dbReference type="EMBL" id="KEZ42877.1"/>
    </source>
</evidence>
<comment type="caution">
    <text evidence="6">The sequence shown here is derived from an EMBL/GenBank/DDBJ whole genome shotgun (WGS) entry which is preliminary data.</text>
</comment>
<dbReference type="OMA" id="WIHLINT"/>
<proteinExistence type="predicted"/>
<feature type="chain" id="PRO_5001775481" evidence="3">
    <location>
        <begin position="23"/>
        <end position="407"/>
    </location>
</feature>
<dbReference type="RefSeq" id="XP_016642676.1">
    <property type="nucleotide sequence ID" value="XM_016787661.1"/>
</dbReference>
<feature type="domain" description="Tyrosinase copper-binding" evidence="4">
    <location>
        <begin position="131"/>
        <end position="148"/>
    </location>
</feature>
<keyword evidence="1" id="KW-0479">Metal-binding</keyword>
<dbReference type="PROSITE" id="PS00497">
    <property type="entry name" value="TYROSINASE_1"/>
    <property type="match status" value="1"/>
</dbReference>
<dbReference type="GeneID" id="27724379"/>
<evidence type="ECO:0000313" key="7">
    <source>
        <dbReference type="Proteomes" id="UP000028545"/>
    </source>
</evidence>
<dbReference type="VEuPathDB" id="FungiDB:SAPIO_CDS5307"/>
<evidence type="ECO:0000256" key="1">
    <source>
        <dbReference type="ARBA" id="ARBA00022723"/>
    </source>
</evidence>
<dbReference type="OrthoDB" id="6132182at2759"/>
<dbReference type="PRINTS" id="PR00092">
    <property type="entry name" value="TYROSINASE"/>
</dbReference>
<dbReference type="Proteomes" id="UP000028545">
    <property type="component" value="Unassembled WGS sequence"/>
</dbReference>
<dbReference type="PANTHER" id="PTHR11474:SF125">
    <property type="entry name" value="N-ACETYL-6-HYDROXYTRYPTOPHAN OXIDASE IVOB-RELATED"/>
    <property type="match status" value="1"/>
</dbReference>
<keyword evidence="3" id="KW-0732">Signal</keyword>
<keyword evidence="7" id="KW-1185">Reference proteome</keyword>
<feature type="domain" description="Tyrosinase copper-binding" evidence="5">
    <location>
        <begin position="330"/>
        <end position="341"/>
    </location>
</feature>
<protein>
    <submittedName>
        <fullName evidence="6">Tyrosinase central domain protein</fullName>
    </submittedName>
</protein>
<keyword evidence="2" id="KW-0560">Oxidoreductase</keyword>
<evidence type="ECO:0000256" key="2">
    <source>
        <dbReference type="ARBA" id="ARBA00023002"/>
    </source>
</evidence>
<name>A0A084G6B5_PSEDA</name>